<feature type="domain" description="ANTAR" evidence="5">
    <location>
        <begin position="168"/>
        <end position="229"/>
    </location>
</feature>
<keyword evidence="2" id="KW-0418">Kinase</keyword>
<dbReference type="SMART" id="SM01012">
    <property type="entry name" value="ANTAR"/>
    <property type="match status" value="1"/>
</dbReference>
<dbReference type="Gene3D" id="3.30.450.40">
    <property type="match status" value="1"/>
</dbReference>
<evidence type="ECO:0000259" key="5">
    <source>
        <dbReference type="PROSITE" id="PS50921"/>
    </source>
</evidence>
<evidence type="ECO:0000313" key="6">
    <source>
        <dbReference type="EMBL" id="GAA1969906.1"/>
    </source>
</evidence>
<dbReference type="InterPro" id="IPR012074">
    <property type="entry name" value="GAF_ANTAR"/>
</dbReference>
<evidence type="ECO:0000256" key="4">
    <source>
        <dbReference type="ARBA" id="ARBA00023163"/>
    </source>
</evidence>
<dbReference type="Pfam" id="PF03861">
    <property type="entry name" value="ANTAR"/>
    <property type="match status" value="1"/>
</dbReference>
<keyword evidence="4" id="KW-0804">Transcription</keyword>
<dbReference type="Gene3D" id="1.10.10.10">
    <property type="entry name" value="Winged helix-like DNA-binding domain superfamily/Winged helix DNA-binding domain"/>
    <property type="match status" value="1"/>
</dbReference>
<accession>A0ABN2RJB3</accession>
<evidence type="ECO:0000256" key="3">
    <source>
        <dbReference type="ARBA" id="ARBA00023015"/>
    </source>
</evidence>
<evidence type="ECO:0000256" key="2">
    <source>
        <dbReference type="ARBA" id="ARBA00022777"/>
    </source>
</evidence>
<comment type="caution">
    <text evidence="6">The sequence shown here is derived from an EMBL/GenBank/DDBJ whole genome shotgun (WGS) entry which is preliminary data.</text>
</comment>
<evidence type="ECO:0000256" key="1">
    <source>
        <dbReference type="ARBA" id="ARBA00022679"/>
    </source>
</evidence>
<gene>
    <name evidence="6" type="ORF">GCM10009798_33250</name>
</gene>
<proteinExistence type="predicted"/>
<dbReference type="SUPFAM" id="SSF55781">
    <property type="entry name" value="GAF domain-like"/>
    <property type="match status" value="1"/>
</dbReference>
<dbReference type="EMBL" id="BAAAPB010000004">
    <property type="protein sequence ID" value="GAA1969906.1"/>
    <property type="molecule type" value="Genomic_DNA"/>
</dbReference>
<dbReference type="SUPFAM" id="SSF52172">
    <property type="entry name" value="CheY-like"/>
    <property type="match status" value="1"/>
</dbReference>
<keyword evidence="7" id="KW-1185">Reference proteome</keyword>
<dbReference type="InterPro" id="IPR005561">
    <property type="entry name" value="ANTAR"/>
</dbReference>
<dbReference type="PROSITE" id="PS50921">
    <property type="entry name" value="ANTAR"/>
    <property type="match status" value="1"/>
</dbReference>
<sequence>MTQQQAPLDEAVKAFQALADLIYQADSYEEVYDSICRTAVGAVPGCDHAAVMTMRAGESPICEAATDEIARRIDELERETGEGPCLDAILTQSFECDPDITDGSSWPRLAERVLAETPVRGMVGYRILIGDRKAGALNLFSDTAGALTPDAGSIGAIMAAFASVALSAASEHESAQSLRGALDSNREIGKAIGLLMATNGLSDQEAFGILRDASSKLNLRLAIVARQVVDQHNDDAGTDEG</sequence>
<organism evidence="6 7">
    <name type="scientific">Nocardioides panacihumi</name>
    <dbReference type="NCBI Taxonomy" id="400774"/>
    <lineage>
        <taxon>Bacteria</taxon>
        <taxon>Bacillati</taxon>
        <taxon>Actinomycetota</taxon>
        <taxon>Actinomycetes</taxon>
        <taxon>Propionibacteriales</taxon>
        <taxon>Nocardioidaceae</taxon>
        <taxon>Nocardioides</taxon>
    </lineage>
</organism>
<dbReference type="Pfam" id="PF13185">
    <property type="entry name" value="GAF_2"/>
    <property type="match status" value="1"/>
</dbReference>
<reference evidence="6 7" key="1">
    <citation type="journal article" date="2019" name="Int. J. Syst. Evol. Microbiol.">
        <title>The Global Catalogue of Microorganisms (GCM) 10K type strain sequencing project: providing services to taxonomists for standard genome sequencing and annotation.</title>
        <authorList>
            <consortium name="The Broad Institute Genomics Platform"/>
            <consortium name="The Broad Institute Genome Sequencing Center for Infectious Disease"/>
            <person name="Wu L."/>
            <person name="Ma J."/>
        </authorList>
    </citation>
    <scope>NUCLEOTIDE SEQUENCE [LARGE SCALE GENOMIC DNA]</scope>
    <source>
        <strain evidence="6 7">JCM 15309</strain>
    </source>
</reference>
<dbReference type="RefSeq" id="WP_344046716.1">
    <property type="nucleotide sequence ID" value="NZ_BAAAPB010000004.1"/>
</dbReference>
<dbReference type="PIRSF" id="PIRSF036625">
    <property type="entry name" value="GAF_ANTAR"/>
    <property type="match status" value="1"/>
</dbReference>
<dbReference type="InterPro" id="IPR029016">
    <property type="entry name" value="GAF-like_dom_sf"/>
</dbReference>
<dbReference type="InterPro" id="IPR003018">
    <property type="entry name" value="GAF"/>
</dbReference>
<keyword evidence="3" id="KW-0805">Transcription regulation</keyword>
<dbReference type="InterPro" id="IPR036388">
    <property type="entry name" value="WH-like_DNA-bd_sf"/>
</dbReference>
<evidence type="ECO:0000313" key="7">
    <source>
        <dbReference type="Proteomes" id="UP001500571"/>
    </source>
</evidence>
<keyword evidence="1" id="KW-0808">Transferase</keyword>
<dbReference type="Proteomes" id="UP001500571">
    <property type="component" value="Unassembled WGS sequence"/>
</dbReference>
<name>A0ABN2RJB3_9ACTN</name>
<protein>
    <submittedName>
        <fullName evidence="6">GAF and ANTAR domain-containing protein</fullName>
    </submittedName>
</protein>
<dbReference type="InterPro" id="IPR011006">
    <property type="entry name" value="CheY-like_superfamily"/>
</dbReference>